<evidence type="ECO:0000313" key="1">
    <source>
        <dbReference type="EMBL" id="HJB39429.1"/>
    </source>
</evidence>
<reference evidence="1" key="2">
    <citation type="submission" date="2021-04" db="EMBL/GenBank/DDBJ databases">
        <authorList>
            <person name="Gilroy R."/>
        </authorList>
    </citation>
    <scope>NUCLEOTIDE SEQUENCE</scope>
    <source>
        <strain evidence="1">ChiBcec8-14828</strain>
    </source>
</reference>
<keyword evidence="1" id="KW-0167">Capsid protein</keyword>
<reference evidence="1" key="1">
    <citation type="journal article" date="2021" name="PeerJ">
        <title>Extensive microbial diversity within the chicken gut microbiome revealed by metagenomics and culture.</title>
        <authorList>
            <person name="Gilroy R."/>
            <person name="Ravi A."/>
            <person name="Getino M."/>
            <person name="Pursley I."/>
            <person name="Horton D.L."/>
            <person name="Alikhan N.F."/>
            <person name="Baker D."/>
            <person name="Gharbi K."/>
            <person name="Hall N."/>
            <person name="Watson M."/>
            <person name="Adriaenssens E.M."/>
            <person name="Foster-Nyarko E."/>
            <person name="Jarju S."/>
            <person name="Secka A."/>
            <person name="Antonio M."/>
            <person name="Oren A."/>
            <person name="Chaudhuri R.R."/>
            <person name="La Ragione R."/>
            <person name="Hildebrand F."/>
            <person name="Pallen M.J."/>
        </authorList>
    </citation>
    <scope>NUCLEOTIDE SEQUENCE</scope>
    <source>
        <strain evidence="1">ChiBcec8-14828</strain>
    </source>
</reference>
<organism evidence="1 2">
    <name type="scientific">Candidatus Ruthenibacterium avium</name>
    <dbReference type="NCBI Taxonomy" id="2838751"/>
    <lineage>
        <taxon>Bacteria</taxon>
        <taxon>Bacillati</taxon>
        <taxon>Bacillota</taxon>
        <taxon>Clostridia</taxon>
        <taxon>Eubacteriales</taxon>
        <taxon>Oscillospiraceae</taxon>
        <taxon>Ruthenibacterium</taxon>
    </lineage>
</organism>
<proteinExistence type="predicted"/>
<name>A0A9D2M233_9FIRM</name>
<accession>A0A9D2M233</accession>
<sequence>MKKQLTSMELEGFSKLLTTEANTIQKYKSYAASCQDPALCELCEDMAAKHKRHYDMILNEINKG</sequence>
<comment type="caution">
    <text evidence="1">The sequence shown here is derived from an EMBL/GenBank/DDBJ whole genome shotgun (WGS) entry which is preliminary data.</text>
</comment>
<keyword evidence="1" id="KW-0946">Virion</keyword>
<dbReference type="AlphaFoldDB" id="A0A9D2M233"/>
<dbReference type="SUPFAM" id="SSF47240">
    <property type="entry name" value="Ferritin-like"/>
    <property type="match status" value="1"/>
</dbReference>
<dbReference type="InterPro" id="IPR009078">
    <property type="entry name" value="Ferritin-like_SF"/>
</dbReference>
<evidence type="ECO:0000313" key="2">
    <source>
        <dbReference type="Proteomes" id="UP000824209"/>
    </source>
</evidence>
<dbReference type="EMBL" id="DWYA01000035">
    <property type="protein sequence ID" value="HJB39429.1"/>
    <property type="molecule type" value="Genomic_DNA"/>
</dbReference>
<protein>
    <submittedName>
        <fullName evidence="1">Spore coat protein</fullName>
    </submittedName>
</protein>
<dbReference type="Proteomes" id="UP000824209">
    <property type="component" value="Unassembled WGS sequence"/>
</dbReference>
<dbReference type="Gene3D" id="1.20.1260.10">
    <property type="match status" value="1"/>
</dbReference>
<dbReference type="InterPro" id="IPR012347">
    <property type="entry name" value="Ferritin-like"/>
</dbReference>
<gene>
    <name evidence="1" type="ORF">H9943_03425</name>
</gene>